<evidence type="ECO:0000313" key="2">
    <source>
        <dbReference type="Proteomes" id="UP001620597"/>
    </source>
</evidence>
<sequence>MTPTLSDIEIYLLKAQPEQVRAWLESSIGPVTETAIKGNSHFWQCESMKMIFTVRAEGNFDSLWIKQNQSPWADDLECARSAHHVLETEIRCAAREWNESESGDQPGWIKLTHGQEKTFDWK</sequence>
<protein>
    <submittedName>
        <fullName evidence="1">Uncharacterized protein</fullName>
    </submittedName>
</protein>
<proteinExistence type="predicted"/>
<dbReference type="Proteomes" id="UP001620597">
    <property type="component" value="Unassembled WGS sequence"/>
</dbReference>
<gene>
    <name evidence="1" type="ORF">WG929_09625</name>
</gene>
<dbReference type="EMBL" id="JBBKTX010000010">
    <property type="protein sequence ID" value="MFK4752663.1"/>
    <property type="molecule type" value="Genomic_DNA"/>
</dbReference>
<name>A0ABW8NI82_9GAMM</name>
<keyword evidence="2" id="KW-1185">Reference proteome</keyword>
<dbReference type="RefSeq" id="WP_416205866.1">
    <property type="nucleotide sequence ID" value="NZ_JBBKTX010000010.1"/>
</dbReference>
<reference evidence="1 2" key="1">
    <citation type="submission" date="2024-03" db="EMBL/GenBank/DDBJ databases">
        <title>High-quality draft genome sequence of Oceanobacter sp. wDCs-4.</title>
        <authorList>
            <person name="Dong C."/>
        </authorList>
    </citation>
    <scope>NUCLEOTIDE SEQUENCE [LARGE SCALE GENOMIC DNA]</scope>
    <source>
        <strain evidence="2">wDCs-4</strain>
    </source>
</reference>
<organism evidence="1 2">
    <name type="scientific">Oceanobacter antarcticus</name>
    <dbReference type="NCBI Taxonomy" id="3133425"/>
    <lineage>
        <taxon>Bacteria</taxon>
        <taxon>Pseudomonadati</taxon>
        <taxon>Pseudomonadota</taxon>
        <taxon>Gammaproteobacteria</taxon>
        <taxon>Oceanospirillales</taxon>
        <taxon>Oceanospirillaceae</taxon>
        <taxon>Oceanobacter</taxon>
    </lineage>
</organism>
<comment type="caution">
    <text evidence="1">The sequence shown here is derived from an EMBL/GenBank/DDBJ whole genome shotgun (WGS) entry which is preliminary data.</text>
</comment>
<accession>A0ABW8NI82</accession>
<evidence type="ECO:0000313" key="1">
    <source>
        <dbReference type="EMBL" id="MFK4752663.1"/>
    </source>
</evidence>